<dbReference type="InterPro" id="IPR036365">
    <property type="entry name" value="PGBD-like_sf"/>
</dbReference>
<dbReference type="SUPFAM" id="SSF47090">
    <property type="entry name" value="PGBD-like"/>
    <property type="match status" value="1"/>
</dbReference>
<proteinExistence type="predicted"/>
<sequence>MLPRFVGDVLEAVQGVAETVQALPRAAGHVVRAATASAVVAGHDEPLPPGLIIPVPGHGEMFVRDTHPQGGGERGTLLLLHGWLAASDTNWWSLYEPLRLAGWRVLAVDARGHGRGLRAHGAFRLSDCAEDCAALLQILAPGPVVVVGYSMGGAIAQILAHRHPEMLRGMVLVATAAEWRAAPQLRAAWYLMGAMQLGWRLTPRRTWSELMNLMYGGKAPQWFAGELARGAPWDIAEAGREMGRYDARGWLREVRVPAAVIATTEDVLVPVSRQLTLARALGAPVIEIDAGHLVALTNPRQLNGALQGALEIVAQPSRSRRRASGDPAAAVPLARGDHGEDVANAQRLLSAAGDSCGQIDGIFGPATAAAVSRFQRSKNLKVTGRIDRATWPAIAGVPRSRVRAARAELPPEQFDPPALVVL</sequence>
<dbReference type="Gene3D" id="1.10.101.10">
    <property type="entry name" value="PGBD-like superfamily/PGBD"/>
    <property type="match status" value="1"/>
</dbReference>
<reference evidence="3 4" key="1">
    <citation type="submission" date="2020-10" db="EMBL/GenBank/DDBJ databases">
        <title>Ca. Dormibacterota MAGs.</title>
        <authorList>
            <person name="Montgomery K."/>
        </authorList>
    </citation>
    <scope>NUCLEOTIDE SEQUENCE [LARGE SCALE GENOMIC DNA]</scope>
    <source>
        <strain evidence="3">Mitchell_Peninsula_5</strain>
    </source>
</reference>
<dbReference type="InterPro" id="IPR002477">
    <property type="entry name" value="Peptidoglycan-bd-like"/>
</dbReference>
<dbReference type="EMBL" id="JAEKNN010000009">
    <property type="protein sequence ID" value="MBJ7608206.1"/>
    <property type="molecule type" value="Genomic_DNA"/>
</dbReference>
<dbReference type="Proteomes" id="UP000614410">
    <property type="component" value="Unassembled WGS sequence"/>
</dbReference>
<dbReference type="InterPro" id="IPR050266">
    <property type="entry name" value="AB_hydrolase_sf"/>
</dbReference>
<protein>
    <submittedName>
        <fullName evidence="3">Alpha/beta fold hydrolase</fullName>
    </submittedName>
</protein>
<gene>
    <name evidence="3" type="ORF">JF887_02085</name>
</gene>
<name>A0A934KGD0_9BACT</name>
<organism evidence="3 4">
    <name type="scientific">Candidatus Amunia macphersoniae</name>
    <dbReference type="NCBI Taxonomy" id="3127014"/>
    <lineage>
        <taxon>Bacteria</taxon>
        <taxon>Bacillati</taxon>
        <taxon>Candidatus Dormiibacterota</taxon>
        <taxon>Candidatus Dormibacteria</taxon>
        <taxon>Candidatus Aeolococcales</taxon>
        <taxon>Candidatus Aeolococcaceae</taxon>
        <taxon>Candidatus Amunia</taxon>
    </lineage>
</organism>
<dbReference type="PRINTS" id="PR00111">
    <property type="entry name" value="ABHYDROLASE"/>
</dbReference>
<accession>A0A934KGD0</accession>
<evidence type="ECO:0000313" key="4">
    <source>
        <dbReference type="Proteomes" id="UP000614410"/>
    </source>
</evidence>
<evidence type="ECO:0000259" key="1">
    <source>
        <dbReference type="Pfam" id="PF00561"/>
    </source>
</evidence>
<dbReference type="AlphaFoldDB" id="A0A934KGD0"/>
<keyword evidence="3" id="KW-0378">Hydrolase</keyword>
<dbReference type="Pfam" id="PF01471">
    <property type="entry name" value="PG_binding_1"/>
    <property type="match status" value="1"/>
</dbReference>
<dbReference type="GO" id="GO:0016787">
    <property type="term" value="F:hydrolase activity"/>
    <property type="evidence" value="ECO:0007669"/>
    <property type="project" value="UniProtKB-KW"/>
</dbReference>
<dbReference type="SUPFAM" id="SSF53474">
    <property type="entry name" value="alpha/beta-Hydrolases"/>
    <property type="match status" value="1"/>
</dbReference>
<evidence type="ECO:0000313" key="3">
    <source>
        <dbReference type="EMBL" id="MBJ7608206.1"/>
    </source>
</evidence>
<dbReference type="InterPro" id="IPR000073">
    <property type="entry name" value="AB_hydrolase_1"/>
</dbReference>
<comment type="caution">
    <text evidence="3">The sequence shown here is derived from an EMBL/GenBank/DDBJ whole genome shotgun (WGS) entry which is preliminary data.</text>
</comment>
<dbReference type="InterPro" id="IPR036366">
    <property type="entry name" value="PGBDSf"/>
</dbReference>
<dbReference type="PANTHER" id="PTHR43798:SF33">
    <property type="entry name" value="HYDROLASE, PUTATIVE (AFU_ORTHOLOGUE AFUA_2G14860)-RELATED"/>
    <property type="match status" value="1"/>
</dbReference>
<dbReference type="GO" id="GO:0016020">
    <property type="term" value="C:membrane"/>
    <property type="evidence" value="ECO:0007669"/>
    <property type="project" value="TreeGrafter"/>
</dbReference>
<dbReference type="Gene3D" id="3.40.50.1820">
    <property type="entry name" value="alpha/beta hydrolase"/>
    <property type="match status" value="1"/>
</dbReference>
<dbReference type="PANTHER" id="PTHR43798">
    <property type="entry name" value="MONOACYLGLYCEROL LIPASE"/>
    <property type="match status" value="1"/>
</dbReference>
<dbReference type="Pfam" id="PF00561">
    <property type="entry name" value="Abhydrolase_1"/>
    <property type="match status" value="1"/>
</dbReference>
<evidence type="ECO:0000259" key="2">
    <source>
        <dbReference type="Pfam" id="PF01471"/>
    </source>
</evidence>
<dbReference type="InterPro" id="IPR029058">
    <property type="entry name" value="AB_hydrolase_fold"/>
</dbReference>
<feature type="domain" description="Peptidoglycan binding-like" evidence="2">
    <location>
        <begin position="339"/>
        <end position="393"/>
    </location>
</feature>
<feature type="domain" description="AB hydrolase-1" evidence="1">
    <location>
        <begin position="76"/>
        <end position="191"/>
    </location>
</feature>